<dbReference type="Proteomes" id="UP000284006">
    <property type="component" value="Unassembled WGS sequence"/>
</dbReference>
<dbReference type="PANTHER" id="PTHR30160:SF1">
    <property type="entry name" value="LIPOPOLYSACCHARIDE 1,2-N-ACETYLGLUCOSAMINETRANSFERASE-RELATED"/>
    <property type="match status" value="1"/>
</dbReference>
<dbReference type="EMBL" id="QYUP01000149">
    <property type="protein sequence ID" value="RJG11379.1"/>
    <property type="molecule type" value="Genomic_DNA"/>
</dbReference>
<reference evidence="3 4" key="1">
    <citation type="submission" date="2018-09" db="EMBL/GenBank/DDBJ databases">
        <authorList>
            <person name="Zhu H."/>
        </authorList>
    </citation>
    <scope>NUCLEOTIDE SEQUENCE [LARGE SCALE GENOMIC DNA]</scope>
    <source>
        <strain evidence="3 4">K1S02-61</strain>
    </source>
</reference>
<dbReference type="GO" id="GO:0009244">
    <property type="term" value="P:lipopolysaccharide core region biosynthetic process"/>
    <property type="evidence" value="ECO:0007669"/>
    <property type="project" value="TreeGrafter"/>
</dbReference>
<dbReference type="InterPro" id="IPR051199">
    <property type="entry name" value="LPS_LOS_Heptosyltrfase"/>
</dbReference>
<evidence type="ECO:0000256" key="2">
    <source>
        <dbReference type="ARBA" id="ARBA00022679"/>
    </source>
</evidence>
<evidence type="ECO:0000256" key="1">
    <source>
        <dbReference type="ARBA" id="ARBA00022676"/>
    </source>
</evidence>
<dbReference type="GO" id="GO:0008713">
    <property type="term" value="F:ADP-heptose-lipopolysaccharide heptosyltransferase activity"/>
    <property type="evidence" value="ECO:0007669"/>
    <property type="project" value="TreeGrafter"/>
</dbReference>
<dbReference type="GO" id="GO:0005829">
    <property type="term" value="C:cytosol"/>
    <property type="evidence" value="ECO:0007669"/>
    <property type="project" value="TreeGrafter"/>
</dbReference>
<evidence type="ECO:0000313" key="3">
    <source>
        <dbReference type="EMBL" id="RJG11379.1"/>
    </source>
</evidence>
<dbReference type="PANTHER" id="PTHR30160">
    <property type="entry name" value="TETRAACYLDISACCHARIDE 4'-KINASE-RELATED"/>
    <property type="match status" value="1"/>
</dbReference>
<keyword evidence="1" id="KW-0328">Glycosyltransferase</keyword>
<gene>
    <name evidence="3" type="ORF">D3872_19835</name>
</gene>
<dbReference type="Pfam" id="PF01075">
    <property type="entry name" value="Glyco_transf_9"/>
    <property type="match status" value="1"/>
</dbReference>
<organism evidence="3 4">
    <name type="scientific">Massilia cavernae</name>
    <dbReference type="NCBI Taxonomy" id="2320864"/>
    <lineage>
        <taxon>Bacteria</taxon>
        <taxon>Pseudomonadati</taxon>
        <taxon>Pseudomonadota</taxon>
        <taxon>Betaproteobacteria</taxon>
        <taxon>Burkholderiales</taxon>
        <taxon>Oxalobacteraceae</taxon>
        <taxon>Telluria group</taxon>
        <taxon>Massilia</taxon>
    </lineage>
</organism>
<dbReference type="Gene3D" id="3.40.50.2000">
    <property type="entry name" value="Glycogen Phosphorylase B"/>
    <property type="match status" value="2"/>
</dbReference>
<dbReference type="RefSeq" id="WP_119812433.1">
    <property type="nucleotide sequence ID" value="NZ_QYUP01000149.1"/>
</dbReference>
<keyword evidence="4" id="KW-1185">Reference proteome</keyword>
<proteinExistence type="predicted"/>
<sequence length="350" mass="37404">MNNAAWNDARSVLCIRLDSLGDVLMCTPAIRAIKQSRPGRCVSLLTSREGVAAAPFIPEVDAIIDYAAPWMEASGAHHPAADTEFIASIAARHFDAVAIFTSFGQSALPAALTCYLAGIPLRIAHCRENPRRLLSDWIPDLEPATLIRHEVRRQLDLVASVGCTAASLGLSFSVLDNDVEAMRARLLAAGINPDRQWLLLHPDSSAPPRRYRSAHWADVIRDIARRTGVPIILAGNAAERPLIDEIHRGCGDAACLLAGELNLGELGAAIKLASVIISNDTGSVHLAAAVGTPVVDLCALTAPQHTPWQVESLVLFNDGTAPARVVDAACALLARSARMMLRAMMHKPNG</sequence>
<dbReference type="SUPFAM" id="SSF53756">
    <property type="entry name" value="UDP-Glycosyltransferase/glycogen phosphorylase"/>
    <property type="match status" value="1"/>
</dbReference>
<dbReference type="CDD" id="cd03789">
    <property type="entry name" value="GT9_LPS_heptosyltransferase"/>
    <property type="match status" value="1"/>
</dbReference>
<comment type="caution">
    <text evidence="3">The sequence shown here is derived from an EMBL/GenBank/DDBJ whole genome shotgun (WGS) entry which is preliminary data.</text>
</comment>
<protein>
    <submittedName>
        <fullName evidence="3">Glycosyltransferase family 9 protein</fullName>
    </submittedName>
</protein>
<evidence type="ECO:0000313" key="4">
    <source>
        <dbReference type="Proteomes" id="UP000284006"/>
    </source>
</evidence>
<keyword evidence="2 3" id="KW-0808">Transferase</keyword>
<name>A0A418XFZ4_9BURK</name>
<dbReference type="OrthoDB" id="9797795at2"/>
<dbReference type="InterPro" id="IPR002201">
    <property type="entry name" value="Glyco_trans_9"/>
</dbReference>
<dbReference type="AlphaFoldDB" id="A0A418XFZ4"/>
<accession>A0A418XFZ4</accession>